<dbReference type="EMBL" id="MN739735">
    <property type="protein sequence ID" value="QHT23834.1"/>
    <property type="molecule type" value="Genomic_DNA"/>
</dbReference>
<dbReference type="AlphaFoldDB" id="A0A6C0E459"/>
<dbReference type="InterPro" id="IPR001509">
    <property type="entry name" value="Epimerase_deHydtase"/>
</dbReference>
<reference evidence="2" key="1">
    <citation type="journal article" date="2020" name="Nature">
        <title>Giant virus diversity and host interactions through global metagenomics.</title>
        <authorList>
            <person name="Schulz F."/>
            <person name="Roux S."/>
            <person name="Paez-Espino D."/>
            <person name="Jungbluth S."/>
            <person name="Walsh D.A."/>
            <person name="Denef V.J."/>
            <person name="McMahon K.D."/>
            <person name="Konstantinidis K.T."/>
            <person name="Eloe-Fadrosh E.A."/>
            <person name="Kyrpides N.C."/>
            <person name="Woyke T."/>
        </authorList>
    </citation>
    <scope>NUCLEOTIDE SEQUENCE</scope>
    <source>
        <strain evidence="2">GVMAG-M-3300023179-132</strain>
    </source>
</reference>
<sequence>MRILVTGGAGFIGSNLIQALLLSKYKVYSLDNYSTGYKSNEVEGCTYVDDDLCNIEKQFDISFDVIFHLAALARIRPSFLKPHDTFQSNVTGTESVLEYARKHNSKVIFAGSSSRWHDPHQSPYATSKYIGEELCKMYRRSFNLQVQIARFYNVYGPNEITTGDYKTIIGVWRDQMNNNKPLTIIGDGDQRRDFTYVGDIVDGLIRIMNTDIYHEDAWELGTGLNYSINDIYQMFEEKYNVSSIHIPDQPGNYRVTLREDDDTLDQLDWRPTDKLKQYIHSLHKPNQMKCNNELSL</sequence>
<protein>
    <recommendedName>
        <fullName evidence="1">NAD-dependent epimerase/dehydratase domain-containing protein</fullName>
    </recommendedName>
</protein>
<dbReference type="InterPro" id="IPR036291">
    <property type="entry name" value="NAD(P)-bd_dom_sf"/>
</dbReference>
<dbReference type="Pfam" id="PF01370">
    <property type="entry name" value="Epimerase"/>
    <property type="match status" value="1"/>
</dbReference>
<dbReference type="Gene3D" id="3.40.50.720">
    <property type="entry name" value="NAD(P)-binding Rossmann-like Domain"/>
    <property type="match status" value="1"/>
</dbReference>
<name>A0A6C0E459_9ZZZZ</name>
<dbReference type="SUPFAM" id="SSF51735">
    <property type="entry name" value="NAD(P)-binding Rossmann-fold domains"/>
    <property type="match status" value="1"/>
</dbReference>
<accession>A0A6C0E459</accession>
<proteinExistence type="predicted"/>
<evidence type="ECO:0000313" key="2">
    <source>
        <dbReference type="EMBL" id="QHT23834.1"/>
    </source>
</evidence>
<dbReference type="PANTHER" id="PTHR43245">
    <property type="entry name" value="BIFUNCTIONAL POLYMYXIN RESISTANCE PROTEIN ARNA"/>
    <property type="match status" value="1"/>
</dbReference>
<dbReference type="PANTHER" id="PTHR43245:SF13">
    <property type="entry name" value="UDP-D-APIOSE_UDP-D-XYLOSE SYNTHASE 2"/>
    <property type="match status" value="1"/>
</dbReference>
<feature type="domain" description="NAD-dependent epimerase/dehydratase" evidence="1">
    <location>
        <begin position="3"/>
        <end position="215"/>
    </location>
</feature>
<dbReference type="InterPro" id="IPR050177">
    <property type="entry name" value="Lipid_A_modif_metabolic_enz"/>
</dbReference>
<evidence type="ECO:0000259" key="1">
    <source>
        <dbReference type="Pfam" id="PF01370"/>
    </source>
</evidence>
<organism evidence="2">
    <name type="scientific">viral metagenome</name>
    <dbReference type="NCBI Taxonomy" id="1070528"/>
    <lineage>
        <taxon>unclassified sequences</taxon>
        <taxon>metagenomes</taxon>
        <taxon>organismal metagenomes</taxon>
    </lineage>
</organism>